<dbReference type="OrthoDB" id="9777791at2"/>
<evidence type="ECO:0000313" key="7">
    <source>
        <dbReference type="EMBL" id="BAM03865.1"/>
    </source>
</evidence>
<evidence type="ECO:0000256" key="1">
    <source>
        <dbReference type="ARBA" id="ARBA00010165"/>
    </source>
</evidence>
<protein>
    <recommendedName>
        <fullName evidence="6">Aminoglycoside phosphotransferase domain-containing protein</fullName>
    </recommendedName>
</protein>
<dbReference type="eggNOG" id="COG4857">
    <property type="taxonomic scope" value="Bacteria"/>
</dbReference>
<name>I0IF27_PHYMF</name>
<accession>I0IF27</accession>
<gene>
    <name evidence="7" type="ordered locus">PSMK_17060</name>
</gene>
<feature type="domain" description="Aminoglycoside phosphotransferase" evidence="6">
    <location>
        <begin position="57"/>
        <end position="301"/>
    </location>
</feature>
<keyword evidence="8" id="KW-1185">Reference proteome</keyword>
<evidence type="ECO:0000256" key="5">
    <source>
        <dbReference type="ARBA" id="ARBA00022840"/>
    </source>
</evidence>
<dbReference type="AlphaFoldDB" id="I0IF27"/>
<dbReference type="Gene3D" id="3.30.200.20">
    <property type="entry name" value="Phosphorylase Kinase, domain 1"/>
    <property type="match status" value="1"/>
</dbReference>
<organism evidence="7 8">
    <name type="scientific">Phycisphaera mikurensis (strain NBRC 102666 / KCTC 22515 / FYK2301M01)</name>
    <dbReference type="NCBI Taxonomy" id="1142394"/>
    <lineage>
        <taxon>Bacteria</taxon>
        <taxon>Pseudomonadati</taxon>
        <taxon>Planctomycetota</taxon>
        <taxon>Phycisphaerae</taxon>
        <taxon>Phycisphaerales</taxon>
        <taxon>Phycisphaeraceae</taxon>
        <taxon>Phycisphaera</taxon>
    </lineage>
</organism>
<comment type="similarity">
    <text evidence="1">Belongs to the methylthioribose kinase family.</text>
</comment>
<sequence length="355" mass="37303">MSGDPSPRLSEADAPGVADALRRHGWLADSEAVASVAPAGEGNMNLTLRLRIAGGEGGSRSVILKQSRGHVEKYPSIPAPAERIVAEHGFYAEVAALDSADRASVSSFLPTVRGFAEAERLLLLEDLGEASDLTIVYAGEGFRGGELEALGGWLGRLHAATRGRAEPGLRDNGAMRELNAEHLFEVPLDGVARFGMDLDDLAAGLTAAADRLRRDAGVRSAFHRGKAIYLAPTGGDAVLLHGDFYPGSWLRTVAGVRVIDPEFCFHGVPEVDAGIAVGHLALAGRSVAEAEAFLGAYGHPLNAETLRDLAGVEVVRRLIGVAQLPLGGSTPRVEMLGRAQATLAASADWRGLFAR</sequence>
<dbReference type="InterPro" id="IPR002575">
    <property type="entry name" value="Aminoglycoside_PTrfase"/>
</dbReference>
<dbReference type="GO" id="GO:0005524">
    <property type="term" value="F:ATP binding"/>
    <property type="evidence" value="ECO:0007669"/>
    <property type="project" value="UniProtKB-KW"/>
</dbReference>
<dbReference type="PANTHER" id="PTHR34273:SF2">
    <property type="entry name" value="METHYLTHIORIBOSE KINASE"/>
    <property type="match status" value="1"/>
</dbReference>
<keyword evidence="5" id="KW-0067">ATP-binding</keyword>
<dbReference type="STRING" id="1142394.PSMK_17060"/>
<keyword evidence="2" id="KW-0808">Transferase</keyword>
<dbReference type="PANTHER" id="PTHR34273">
    <property type="entry name" value="METHYLTHIORIBOSE KINASE"/>
    <property type="match status" value="1"/>
</dbReference>
<proteinExistence type="inferred from homology"/>
<keyword evidence="4" id="KW-0418">Kinase</keyword>
<dbReference type="RefSeq" id="WP_014437083.1">
    <property type="nucleotide sequence ID" value="NC_017080.1"/>
</dbReference>
<dbReference type="KEGG" id="phm:PSMK_17060"/>
<dbReference type="InterPro" id="IPR011009">
    <property type="entry name" value="Kinase-like_dom_sf"/>
</dbReference>
<reference evidence="7 8" key="1">
    <citation type="submission" date="2012-02" db="EMBL/GenBank/DDBJ databases">
        <title>Complete genome sequence of Phycisphaera mikurensis NBRC 102666.</title>
        <authorList>
            <person name="Ankai A."/>
            <person name="Hosoyama A."/>
            <person name="Terui Y."/>
            <person name="Sekine M."/>
            <person name="Fukai R."/>
            <person name="Kato Y."/>
            <person name="Nakamura S."/>
            <person name="Yamada-Narita S."/>
            <person name="Kawakoshi A."/>
            <person name="Fukunaga Y."/>
            <person name="Yamazaki S."/>
            <person name="Fujita N."/>
        </authorList>
    </citation>
    <scope>NUCLEOTIDE SEQUENCE [LARGE SCALE GENOMIC DNA]</scope>
    <source>
        <strain evidence="8">NBRC 102666 / KCTC 22515 / FYK2301M01</strain>
    </source>
</reference>
<evidence type="ECO:0000256" key="2">
    <source>
        <dbReference type="ARBA" id="ARBA00022679"/>
    </source>
</evidence>
<dbReference type="SUPFAM" id="SSF56112">
    <property type="entry name" value="Protein kinase-like (PK-like)"/>
    <property type="match status" value="1"/>
</dbReference>
<dbReference type="Pfam" id="PF01636">
    <property type="entry name" value="APH"/>
    <property type="match status" value="1"/>
</dbReference>
<dbReference type="Proteomes" id="UP000007881">
    <property type="component" value="Chromosome"/>
</dbReference>
<evidence type="ECO:0000256" key="3">
    <source>
        <dbReference type="ARBA" id="ARBA00022741"/>
    </source>
</evidence>
<evidence type="ECO:0000256" key="4">
    <source>
        <dbReference type="ARBA" id="ARBA00022777"/>
    </source>
</evidence>
<dbReference type="GO" id="GO:0016301">
    <property type="term" value="F:kinase activity"/>
    <property type="evidence" value="ECO:0007669"/>
    <property type="project" value="UniProtKB-KW"/>
</dbReference>
<evidence type="ECO:0000259" key="6">
    <source>
        <dbReference type="Pfam" id="PF01636"/>
    </source>
</evidence>
<dbReference type="HOGENOM" id="CLU_843998_0_0_0"/>
<evidence type="ECO:0000313" key="8">
    <source>
        <dbReference type="Proteomes" id="UP000007881"/>
    </source>
</evidence>
<dbReference type="Gene3D" id="3.90.1200.10">
    <property type="match status" value="1"/>
</dbReference>
<keyword evidence="3" id="KW-0547">Nucleotide-binding</keyword>
<dbReference type="EMBL" id="AP012338">
    <property type="protein sequence ID" value="BAM03865.1"/>
    <property type="molecule type" value="Genomic_DNA"/>
</dbReference>